<feature type="domain" description="K Homology" evidence="5">
    <location>
        <begin position="324"/>
        <end position="385"/>
    </location>
</feature>
<keyword evidence="2" id="KW-0694">RNA-binding</keyword>
<feature type="domain" description="K Homology" evidence="5">
    <location>
        <begin position="554"/>
        <end position="641"/>
    </location>
</feature>
<feature type="domain" description="K Homology" evidence="5">
    <location>
        <begin position="872"/>
        <end position="948"/>
    </location>
</feature>
<dbReference type="Proteomes" id="UP001209570">
    <property type="component" value="Unassembled WGS sequence"/>
</dbReference>
<feature type="domain" description="K Homology" evidence="5">
    <location>
        <begin position="721"/>
        <end position="788"/>
    </location>
</feature>
<feature type="compositionally biased region" description="Pro residues" evidence="4">
    <location>
        <begin position="36"/>
        <end position="46"/>
    </location>
</feature>
<feature type="region of interest" description="Disordered" evidence="4">
    <location>
        <begin position="1281"/>
        <end position="1412"/>
    </location>
</feature>
<keyword evidence="3" id="KW-0175">Coiled coil</keyword>
<accession>A0AAD5M004</accession>
<feature type="compositionally biased region" description="Low complexity" evidence="4">
    <location>
        <begin position="1"/>
        <end position="12"/>
    </location>
</feature>
<feature type="compositionally biased region" description="Basic and acidic residues" evidence="4">
    <location>
        <begin position="394"/>
        <end position="404"/>
    </location>
</feature>
<evidence type="ECO:0000313" key="6">
    <source>
        <dbReference type="EMBL" id="KAJ0399393.1"/>
    </source>
</evidence>
<feature type="domain" description="K Homology" evidence="5">
    <location>
        <begin position="1205"/>
        <end position="1275"/>
    </location>
</feature>
<keyword evidence="7" id="KW-1185">Reference proteome</keyword>
<dbReference type="SMART" id="SM00322">
    <property type="entry name" value="KH"/>
    <property type="match status" value="11"/>
</dbReference>
<dbReference type="Pfam" id="PF00013">
    <property type="entry name" value="KH_1"/>
    <property type="match status" value="6"/>
</dbReference>
<feature type="region of interest" description="Disordered" evidence="4">
    <location>
        <begin position="1050"/>
        <end position="1070"/>
    </location>
</feature>
<feature type="coiled-coil region" evidence="3">
    <location>
        <begin position="156"/>
        <end position="183"/>
    </location>
</feature>
<feature type="domain" description="K Homology" evidence="5">
    <location>
        <begin position="192"/>
        <end position="257"/>
    </location>
</feature>
<evidence type="ECO:0000256" key="2">
    <source>
        <dbReference type="PROSITE-ProRule" id="PRU00117"/>
    </source>
</evidence>
<reference evidence="6" key="1">
    <citation type="submission" date="2021-12" db="EMBL/GenBank/DDBJ databases">
        <title>Prjna785345.</title>
        <authorList>
            <person name="Rujirawat T."/>
            <person name="Krajaejun T."/>
        </authorList>
    </citation>
    <scope>NUCLEOTIDE SEQUENCE</scope>
    <source>
        <strain evidence="6">Pi057C3</strain>
    </source>
</reference>
<organism evidence="6 7">
    <name type="scientific">Pythium insidiosum</name>
    <name type="common">Pythiosis disease agent</name>
    <dbReference type="NCBI Taxonomy" id="114742"/>
    <lineage>
        <taxon>Eukaryota</taxon>
        <taxon>Sar</taxon>
        <taxon>Stramenopiles</taxon>
        <taxon>Oomycota</taxon>
        <taxon>Peronosporomycetes</taxon>
        <taxon>Pythiales</taxon>
        <taxon>Pythiaceae</taxon>
        <taxon>Pythium</taxon>
    </lineage>
</organism>
<evidence type="ECO:0000256" key="1">
    <source>
        <dbReference type="ARBA" id="ARBA00022737"/>
    </source>
</evidence>
<proteinExistence type="predicted"/>
<feature type="domain" description="K Homology" evidence="5">
    <location>
        <begin position="488"/>
        <end position="553"/>
    </location>
</feature>
<dbReference type="Gene3D" id="3.30.1370.10">
    <property type="entry name" value="K Homology domain, type 1"/>
    <property type="match status" value="5"/>
</dbReference>
<name>A0AAD5M004_PYTIN</name>
<feature type="domain" description="K Homology" evidence="5">
    <location>
        <begin position="642"/>
        <end position="720"/>
    </location>
</feature>
<evidence type="ECO:0000259" key="5">
    <source>
        <dbReference type="SMART" id="SM00322"/>
    </source>
</evidence>
<feature type="region of interest" description="Disordered" evidence="4">
    <location>
        <begin position="587"/>
        <end position="617"/>
    </location>
</feature>
<protein>
    <recommendedName>
        <fullName evidence="5">K Homology domain-containing protein</fullName>
    </recommendedName>
</protein>
<feature type="compositionally biased region" description="Low complexity" evidence="4">
    <location>
        <begin position="597"/>
        <end position="614"/>
    </location>
</feature>
<dbReference type="Gene3D" id="3.30.310.210">
    <property type="match status" value="1"/>
</dbReference>
<dbReference type="CDD" id="cd00105">
    <property type="entry name" value="KH-I"/>
    <property type="match status" value="3"/>
</dbReference>
<dbReference type="InterPro" id="IPR036612">
    <property type="entry name" value="KH_dom_type_1_sf"/>
</dbReference>
<feature type="domain" description="K Homology" evidence="5">
    <location>
        <begin position="258"/>
        <end position="322"/>
    </location>
</feature>
<sequence length="1412" mass="151835">MSASTAASTSAAKAKKAKGPQPTTTTTAASTASAPSPSPSPSPSPAMRPAELLASLQRRLAQAKAEKEANATQGKALDDKLARAFKTAPKRQPGGLTAAAIDEEMARLELRRTTTSMSLQDEKYILRELQLLRERKAQLAEAAQFQQWVDATKQEREERFARNRALQEQVAQLERAVKQAALAAAHGCDVAALETLTLAVPAERMGNVIGKAYANLRKLEADHGVLLDVDNKTNELSVTGPAAHVAAARAAVENIALATSHTIGLHPDTVKLLLAQKGRALQELEQRFGVKIDLNRADGVLAVLAAPARAKELQAALRELQHAVEVSVPADVVPKLIGKKGETIQQLMEDTGALIDIDKVTNAVRLCGAKDSVARAKAFVLALVEDQAQRDRSFRVDAPAAHDDGDGDDGEKEPPLFEPTLDFLAYKFDAFVEFLMANKQQQLKALRADAGDARIRVRKEDKAVHVTGNKAQLAASASALRARLRAFEALHWHVEVPDGFVLSQLIGKKGQTIKQIEEAAQVKVDIAGLHVTVVAASEDALADARARVEAIVAQNQRSVFLTSRHVIAVLLGAKRAKLSAIEKASGCKIQLPPPPSSSSSSSSAASHKSSSGGSDEQLKITLTGTLEAVAAAKDALEAVAEAHHVRYLPLDADEVPVVIGKKGETISELEAETGAKLKVLQPSSGDGEADGDAASTRELEMIGTLEQLDAAQRRLDALLQTENRELLQLDAFTTGCLIGKKGERIRALRQEHPDASIDAYPARGQVRVKAASPAALRQCVDAVWTLLRETLVVETVRCDGGGGAASSSSFPALLAGHAALEMRLHELAAQGGEAMKVAFQEDGRVAKIRGPALGLARVKGFLEMLAASERERHVAESIRLPTLELGAVLLARDSEHELNENARRICRATGCELRVRRAPDGRGGVVRVEGPTPRSVYDAKQQVEQVLQFYHSDSVAVLDKLPPRVVPRLLALAPTLSTATQRVELSLRDRSTLQVFGDGPATTQRVVLALREELERWRRQHVDVAIPSWLVPILVGKSGENIRKLSADSQNASLDLQDPSTPPEPDARAAAVPTAKATKKKGRAAVAAATSEQRVLTVHARDDAALQLAVANVRAFVAQHEHRTSTLRVPRAKLALALAVKKTLPKDVQLHVVTRGGQGGDDDDEEDEDEAAAVASDGSVELVVYGAEHESREAVVEQLEHVVASSSVETIALPATAPASVAGALIGKSGANIRALQNEFPGVAIDIRRERRRITLTGPKDSVEQVKRIMEDKVEELVRQQEAYEERQRQQKQREDEERQRSRPPASAPRGDDKEDQAPNGQEPEPERMPAAAAPLGRHHVPVGASAASAAELKLTKNQRRRQRKRAENEKKSDVLSMLVGHEPAAAKDEKTSQPEAASGYYHSTSGYKLRL</sequence>
<dbReference type="InterPro" id="IPR004088">
    <property type="entry name" value="KH_dom_type_1"/>
</dbReference>
<evidence type="ECO:0000256" key="4">
    <source>
        <dbReference type="SAM" id="MobiDB-lite"/>
    </source>
</evidence>
<dbReference type="CDD" id="cd02393">
    <property type="entry name" value="KH-I_PNPase"/>
    <property type="match status" value="1"/>
</dbReference>
<evidence type="ECO:0000256" key="3">
    <source>
        <dbReference type="SAM" id="Coils"/>
    </source>
</evidence>
<gene>
    <name evidence="6" type="ORF">P43SY_008151</name>
</gene>
<dbReference type="EMBL" id="JAKCXM010000184">
    <property type="protein sequence ID" value="KAJ0399393.1"/>
    <property type="molecule type" value="Genomic_DNA"/>
</dbReference>
<dbReference type="PROSITE" id="PS50084">
    <property type="entry name" value="KH_TYPE_1"/>
    <property type="match status" value="6"/>
</dbReference>
<comment type="caution">
    <text evidence="6">The sequence shown here is derived from an EMBL/GenBank/DDBJ whole genome shotgun (WGS) entry which is preliminary data.</text>
</comment>
<feature type="region of interest" description="Disordered" evidence="4">
    <location>
        <begin position="1"/>
        <end position="52"/>
    </location>
</feature>
<feature type="region of interest" description="Disordered" evidence="4">
    <location>
        <begin position="394"/>
        <end position="414"/>
    </location>
</feature>
<feature type="compositionally biased region" description="Low complexity" evidence="4">
    <location>
        <begin position="19"/>
        <end position="35"/>
    </location>
</feature>
<dbReference type="SUPFAM" id="SSF54791">
    <property type="entry name" value="Eukaryotic type KH-domain (KH-domain type I)"/>
    <property type="match status" value="6"/>
</dbReference>
<dbReference type="InterPro" id="IPR004087">
    <property type="entry name" value="KH_dom"/>
</dbReference>
<feature type="domain" description="K Homology" evidence="5">
    <location>
        <begin position="390"/>
        <end position="485"/>
    </location>
</feature>
<feature type="domain" description="K Homology" evidence="5">
    <location>
        <begin position="1018"/>
        <end position="1118"/>
    </location>
</feature>
<keyword evidence="1" id="KW-0677">Repeat</keyword>
<evidence type="ECO:0000313" key="7">
    <source>
        <dbReference type="Proteomes" id="UP001209570"/>
    </source>
</evidence>
<feature type="compositionally biased region" description="Basic and acidic residues" evidence="4">
    <location>
        <begin position="1281"/>
        <end position="1301"/>
    </location>
</feature>
<dbReference type="PANTHER" id="PTHR10288">
    <property type="entry name" value="KH DOMAIN CONTAINING RNA BINDING PROTEIN"/>
    <property type="match status" value="1"/>
</dbReference>
<dbReference type="GO" id="GO:0003723">
    <property type="term" value="F:RNA binding"/>
    <property type="evidence" value="ECO:0007669"/>
    <property type="project" value="UniProtKB-UniRule"/>
</dbReference>
<feature type="compositionally biased region" description="Polar residues" evidence="4">
    <location>
        <begin position="1402"/>
        <end position="1412"/>
    </location>
</feature>